<keyword evidence="1" id="KW-0732">Signal</keyword>
<comment type="caution">
    <text evidence="3">The sequence shown here is derived from an EMBL/GenBank/DDBJ whole genome shotgun (WGS) entry which is preliminary data.</text>
</comment>
<sequence length="524" mass="59669">MRKSCFQWLCFATLLLLIGAVEVAAFEPMRGYCLETPHDPTIWDGKATNWEEWAWAGRFPNWFNDGTYPNAGFFYHEHKHGWQAVSSSGHTAFYPGVVYFLAHDIEGEPPPSDLSMFRQRDDNDWNVAEFTFEGINVKAWIFGGDDAENDTAWIKLSDGLENSHLIPEVGGNNLINDAEMSFIVRVYDDPTTDVHWFPGNPEPGDPGWDWSEYYGVFGSYGFNNSFFTTGLDPRAGYEGDNEVYEWAFYWGHPGDEVHPEPDTVWLPQGPAEPVLDSLEILIIVIDPPKDVLIFIAPNWWIHFWLHFDYPPYEVDCFPSQDVFIAHNDTVEVNYYIRNMGLEPDNYTATTSDTKHWWLEPADYNFPLASEDWIILPVRVALPLDCLAVMQQEIVDTVIMTVQSLSDETVVRAGSLTVTIEEIGIGEQEFKTPTAYRLTQNSPNPFTIFTTVSYQLPRESEVSLVIYDASGRAVRTLVSGRKDAGYHTVSWDTRNGSGKAVPAGVYFCKFEAGDYREIRKMILLK</sequence>
<dbReference type="InterPro" id="IPR025965">
    <property type="entry name" value="FlgD/Vpr_Ig-like"/>
</dbReference>
<dbReference type="InterPro" id="IPR026444">
    <property type="entry name" value="Secre_tail"/>
</dbReference>
<feature type="domain" description="FlgD/Vpr Ig-like" evidence="2">
    <location>
        <begin position="450"/>
        <end position="509"/>
    </location>
</feature>
<evidence type="ECO:0000313" key="3">
    <source>
        <dbReference type="EMBL" id="TKJ40898.1"/>
    </source>
</evidence>
<evidence type="ECO:0000313" key="4">
    <source>
        <dbReference type="Proteomes" id="UP000317778"/>
    </source>
</evidence>
<dbReference type="NCBIfam" id="TIGR04183">
    <property type="entry name" value="Por_Secre_tail"/>
    <property type="match status" value="1"/>
</dbReference>
<dbReference type="Pfam" id="PF13860">
    <property type="entry name" value="FlgD_ig"/>
    <property type="match status" value="1"/>
</dbReference>
<feature type="chain" id="PRO_5021850981" description="FlgD/Vpr Ig-like domain-containing protein" evidence="1">
    <location>
        <begin position="26"/>
        <end position="524"/>
    </location>
</feature>
<evidence type="ECO:0000256" key="1">
    <source>
        <dbReference type="SAM" id="SignalP"/>
    </source>
</evidence>
<organism evidence="3 4">
    <name type="scientific">candidate division TA06 bacterium B3_TA06</name>
    <dbReference type="NCBI Taxonomy" id="2012487"/>
    <lineage>
        <taxon>Bacteria</taxon>
        <taxon>Bacteria division TA06</taxon>
    </lineage>
</organism>
<dbReference type="EMBL" id="NJBO01000016">
    <property type="protein sequence ID" value="TKJ40898.1"/>
    <property type="molecule type" value="Genomic_DNA"/>
</dbReference>
<reference evidence="3 4" key="1">
    <citation type="submission" date="2017-06" db="EMBL/GenBank/DDBJ databases">
        <title>Novel microbial phyla capable of carbon fixation and sulfur reduction in deep-sea sediments.</title>
        <authorList>
            <person name="Huang J."/>
            <person name="Baker B."/>
            <person name="Wang Y."/>
        </authorList>
    </citation>
    <scope>NUCLEOTIDE SEQUENCE [LARGE SCALE GENOMIC DNA]</scope>
    <source>
        <strain evidence="3">B3_TA06</strain>
    </source>
</reference>
<accession>A0A532V156</accession>
<name>A0A532V156_UNCT6</name>
<protein>
    <recommendedName>
        <fullName evidence="2">FlgD/Vpr Ig-like domain-containing protein</fullName>
    </recommendedName>
</protein>
<feature type="signal peptide" evidence="1">
    <location>
        <begin position="1"/>
        <end position="25"/>
    </location>
</feature>
<dbReference type="AlphaFoldDB" id="A0A532V156"/>
<gene>
    <name evidence="3" type="ORF">CEE36_09140</name>
</gene>
<dbReference type="Proteomes" id="UP000317778">
    <property type="component" value="Unassembled WGS sequence"/>
</dbReference>
<dbReference type="Gene3D" id="2.60.40.4070">
    <property type="match status" value="1"/>
</dbReference>
<proteinExistence type="predicted"/>
<evidence type="ECO:0000259" key="2">
    <source>
        <dbReference type="Pfam" id="PF13860"/>
    </source>
</evidence>